<accession>A0A2W7BUB0</accession>
<keyword evidence="2" id="KW-1185">Reference proteome</keyword>
<dbReference type="OrthoDB" id="8388069at2"/>
<reference evidence="2" key="1">
    <citation type="submission" date="2017-03" db="EMBL/GenBank/DDBJ databases">
        <authorList>
            <person name="Safronova V.I."/>
            <person name="Sazanova A.L."/>
            <person name="Chirak E.R."/>
        </authorList>
    </citation>
    <scope>NUCLEOTIDE SEQUENCE [LARGE SCALE GENOMIC DNA]</scope>
    <source>
        <strain evidence="2">Ach-343</strain>
    </source>
</reference>
<dbReference type="Proteomes" id="UP000248616">
    <property type="component" value="Unassembled WGS sequence"/>
</dbReference>
<name>A0A2W7BUB0_9HYPH</name>
<evidence type="ECO:0008006" key="3">
    <source>
        <dbReference type="Google" id="ProtNLM"/>
    </source>
</evidence>
<evidence type="ECO:0000313" key="2">
    <source>
        <dbReference type="Proteomes" id="UP000248616"/>
    </source>
</evidence>
<evidence type="ECO:0000313" key="1">
    <source>
        <dbReference type="EMBL" id="PZV34465.1"/>
    </source>
</evidence>
<dbReference type="Pfam" id="PF06169">
    <property type="entry name" value="DUF982"/>
    <property type="match status" value="1"/>
</dbReference>
<dbReference type="RefSeq" id="WP_111548116.1">
    <property type="nucleotide sequence ID" value="NZ_MZXV01000072.1"/>
</dbReference>
<dbReference type="InterPro" id="IPR010385">
    <property type="entry name" value="DUF982"/>
</dbReference>
<dbReference type="EMBL" id="MZXV01000072">
    <property type="protein sequence ID" value="PZV34465.1"/>
    <property type="molecule type" value="Genomic_DNA"/>
</dbReference>
<comment type="caution">
    <text evidence="1">The sequence shown here is derived from an EMBL/GenBank/DDBJ whole genome shotgun (WGS) entry which is preliminary data.</text>
</comment>
<dbReference type="Gene3D" id="6.10.250.730">
    <property type="match status" value="1"/>
</dbReference>
<sequence length="100" mass="11029">MNSEAFSNPLFVKRAPYIVQEIASRADAIDFLNEWPGDRRDLIHEAALRACYDAYDGRKPVSTARNAFFGFAKRAAILEDATSAMQWLAACTSGSGKVQV</sequence>
<dbReference type="AlphaFoldDB" id="A0A2W7BUB0"/>
<protein>
    <recommendedName>
        <fullName evidence="3">DUF982 domain-containing protein</fullName>
    </recommendedName>
</protein>
<organism evidence="1 2">
    <name type="scientific">Mesorhizobium kowhaii</name>
    <dbReference type="NCBI Taxonomy" id="1300272"/>
    <lineage>
        <taxon>Bacteria</taxon>
        <taxon>Pseudomonadati</taxon>
        <taxon>Pseudomonadota</taxon>
        <taxon>Alphaproteobacteria</taxon>
        <taxon>Hyphomicrobiales</taxon>
        <taxon>Phyllobacteriaceae</taxon>
        <taxon>Mesorhizobium</taxon>
    </lineage>
</organism>
<proteinExistence type="predicted"/>
<gene>
    <name evidence="1" type="ORF">B5V02_32405</name>
</gene>